<dbReference type="AlphaFoldDB" id="E5R1L6"/>
<evidence type="ECO:0000313" key="2">
    <source>
        <dbReference type="Proteomes" id="UP000002669"/>
    </source>
</evidence>
<dbReference type="GeneID" id="10031986"/>
<gene>
    <name evidence="1" type="ORF">MGYG_00754</name>
</gene>
<accession>E5R1L6</accession>
<reference evidence="2" key="1">
    <citation type="journal article" date="2012" name="MBio">
        <title>Comparative genome analysis of Trichophyton rubrum and related dermatophytes reveals candidate genes involved in infection.</title>
        <authorList>
            <person name="Martinez D.A."/>
            <person name="Oliver B.G."/>
            <person name="Graeser Y."/>
            <person name="Goldberg J.M."/>
            <person name="Li W."/>
            <person name="Martinez-Rossi N.M."/>
            <person name="Monod M."/>
            <person name="Shelest E."/>
            <person name="Barton R.C."/>
            <person name="Birch E."/>
            <person name="Brakhage A.A."/>
            <person name="Chen Z."/>
            <person name="Gurr S.J."/>
            <person name="Heiman D."/>
            <person name="Heitman J."/>
            <person name="Kosti I."/>
            <person name="Rossi A."/>
            <person name="Saif S."/>
            <person name="Samalova M."/>
            <person name="Saunders C.W."/>
            <person name="Shea T."/>
            <person name="Summerbell R.C."/>
            <person name="Xu J."/>
            <person name="Young S."/>
            <person name="Zeng Q."/>
            <person name="Birren B.W."/>
            <person name="Cuomo C.A."/>
            <person name="White T.C."/>
        </authorList>
    </citation>
    <scope>NUCLEOTIDE SEQUENCE [LARGE SCALE GENOMIC DNA]</scope>
    <source>
        <strain evidence="2">ATCC MYA-4604 / CBS 118893</strain>
    </source>
</reference>
<dbReference type="RefSeq" id="XP_003176666.1">
    <property type="nucleotide sequence ID" value="XM_003176618.1"/>
</dbReference>
<name>E5R1L6_ARTGP</name>
<organism evidence="2">
    <name type="scientific">Arthroderma gypseum (strain ATCC MYA-4604 / CBS 118893)</name>
    <name type="common">Microsporum gypseum</name>
    <dbReference type="NCBI Taxonomy" id="535722"/>
    <lineage>
        <taxon>Eukaryota</taxon>
        <taxon>Fungi</taxon>
        <taxon>Dikarya</taxon>
        <taxon>Ascomycota</taxon>
        <taxon>Pezizomycotina</taxon>
        <taxon>Eurotiomycetes</taxon>
        <taxon>Eurotiomycetidae</taxon>
        <taxon>Onygenales</taxon>
        <taxon>Arthrodermataceae</taxon>
        <taxon>Nannizzia</taxon>
    </lineage>
</organism>
<keyword evidence="2" id="KW-1185">Reference proteome</keyword>
<sequence length="83" mass="9270">MDNLSGISELLGPSKEFFVVEAVMSPETRLNEDDGTIFVTTSSGSCKASWVERQAMMRLIQDKPVVVVETGQEFGFKWHMLLS</sequence>
<protein>
    <submittedName>
        <fullName evidence="1">Uncharacterized protein</fullName>
    </submittedName>
</protein>
<dbReference type="VEuPathDB" id="FungiDB:MGYG_00754"/>
<dbReference type="HOGENOM" id="CLU_2542127_0_0_1"/>
<dbReference type="Proteomes" id="UP000002669">
    <property type="component" value="Unassembled WGS sequence"/>
</dbReference>
<dbReference type="InParanoid" id="E5R1L6"/>
<proteinExistence type="predicted"/>
<evidence type="ECO:0000313" key="1">
    <source>
        <dbReference type="EMBL" id="EFQ97714.1"/>
    </source>
</evidence>
<dbReference type="EMBL" id="DS989822">
    <property type="protein sequence ID" value="EFQ97714.1"/>
    <property type="molecule type" value="Genomic_DNA"/>
</dbReference>